<accession>A0AB74A782</accession>
<evidence type="ECO:0000313" key="1">
    <source>
        <dbReference type="EMBL" id="RML26290.1"/>
    </source>
</evidence>
<organism evidence="1 2">
    <name type="scientific">Pseudomonas syringae pv. lapsa</name>
    <dbReference type="NCBI Taxonomy" id="199201"/>
    <lineage>
        <taxon>Bacteria</taxon>
        <taxon>Pseudomonadati</taxon>
        <taxon>Pseudomonadota</taxon>
        <taxon>Gammaproteobacteria</taxon>
        <taxon>Pseudomonadales</taxon>
        <taxon>Pseudomonadaceae</taxon>
        <taxon>Pseudomonas</taxon>
        <taxon>Pseudomonas syringae</taxon>
    </lineage>
</organism>
<gene>
    <name evidence="1" type="ORF">ALQ98_101013</name>
</gene>
<protein>
    <submittedName>
        <fullName evidence="1">Uncharacterized protein</fullName>
    </submittedName>
</protein>
<name>A0AB74A782_PSESX</name>
<dbReference type="EMBL" id="RBNO01000054">
    <property type="protein sequence ID" value="RML26290.1"/>
    <property type="molecule type" value="Genomic_DNA"/>
</dbReference>
<reference evidence="1 2" key="1">
    <citation type="submission" date="2018-08" db="EMBL/GenBank/DDBJ databases">
        <title>Recombination of ecologically and evolutionarily significant loci maintains genetic cohesion in the Pseudomonas syringae species complex.</title>
        <authorList>
            <person name="Dillon M."/>
            <person name="Thakur S."/>
            <person name="Almeida R.N.D."/>
            <person name="Weir B.S."/>
            <person name="Guttman D.S."/>
        </authorList>
    </citation>
    <scope>NUCLEOTIDE SEQUENCE [LARGE SCALE GENOMIC DNA]</scope>
    <source>
        <strain evidence="1 2">ICMP 3946</strain>
    </source>
</reference>
<dbReference type="AlphaFoldDB" id="A0AB74A782"/>
<sequence>MAGVGMGHCRPDAIAERQAWLCSVRTRRSAGIHAVQEVKWRDVRMKRPTR</sequence>
<dbReference type="Proteomes" id="UP000267978">
    <property type="component" value="Unassembled WGS sequence"/>
</dbReference>
<proteinExistence type="predicted"/>
<evidence type="ECO:0000313" key="2">
    <source>
        <dbReference type="Proteomes" id="UP000267978"/>
    </source>
</evidence>
<comment type="caution">
    <text evidence="1">The sequence shown here is derived from an EMBL/GenBank/DDBJ whole genome shotgun (WGS) entry which is preliminary data.</text>
</comment>